<dbReference type="PANTHER" id="PTHR21666:SF285">
    <property type="entry name" value="M23 FAMILY METALLOPEPTIDASE"/>
    <property type="match status" value="1"/>
</dbReference>
<dbReference type="InterPro" id="IPR050570">
    <property type="entry name" value="Cell_wall_metabolism_enzyme"/>
</dbReference>
<organism evidence="4 5">
    <name type="scientific">Teredinibacter turnerae (strain ATCC 39867 / T7901)</name>
    <dbReference type="NCBI Taxonomy" id="377629"/>
    <lineage>
        <taxon>Bacteria</taxon>
        <taxon>Pseudomonadati</taxon>
        <taxon>Pseudomonadota</taxon>
        <taxon>Gammaproteobacteria</taxon>
        <taxon>Cellvibrionales</taxon>
        <taxon>Cellvibrionaceae</taxon>
        <taxon>Teredinibacter</taxon>
    </lineage>
</organism>
<keyword evidence="2" id="KW-0732">Signal</keyword>
<sequence>MVTRLAVLLFAVAAVVVRAESAQLPLEIKGNWLPGAMLFGHTVPEATVSVMNKTLTADAKGNFVFGLGRDVKGEQTVTVSKGGTEFSAQYTVQPRQYKVQRITGVEQKYVEPPENVLARIQEDSAQVANARRVLSRETYYREPFIWPAEGPVTGVYGSQRVFNGVPKRPHFGLDIAGPVGTTVVAPAGGVVVLVAPDMYYSGGTLIVDHGYGITSTFIHLSKILVKPGARVRQGQKIALIGKTGRATGPHLDWRVNWFDERLDPALLLPDFASRRAEETSDKANTQQVAPEKPALNNR</sequence>
<protein>
    <submittedName>
        <fullName evidence="4">M23 peptidase domain containing protein</fullName>
    </submittedName>
</protein>
<dbReference type="Proteomes" id="UP000009080">
    <property type="component" value="Chromosome"/>
</dbReference>
<feature type="region of interest" description="Disordered" evidence="1">
    <location>
        <begin position="276"/>
        <end position="298"/>
    </location>
</feature>
<dbReference type="AlphaFoldDB" id="C5BMQ3"/>
<dbReference type="FunFam" id="2.70.70.10:FF:000019">
    <property type="entry name" value="M23 family peptidase"/>
    <property type="match status" value="1"/>
</dbReference>
<dbReference type="PANTHER" id="PTHR21666">
    <property type="entry name" value="PEPTIDASE-RELATED"/>
    <property type="match status" value="1"/>
</dbReference>
<dbReference type="Pfam" id="PF01551">
    <property type="entry name" value="Peptidase_M23"/>
    <property type="match status" value="1"/>
</dbReference>
<dbReference type="Gene3D" id="2.70.70.10">
    <property type="entry name" value="Glucose Permease (Domain IIA)"/>
    <property type="match status" value="1"/>
</dbReference>
<evidence type="ECO:0000313" key="4">
    <source>
        <dbReference type="EMBL" id="ACR12449.1"/>
    </source>
</evidence>
<feature type="signal peptide" evidence="2">
    <location>
        <begin position="1"/>
        <end position="19"/>
    </location>
</feature>
<feature type="chain" id="PRO_5002947042" evidence="2">
    <location>
        <begin position="20"/>
        <end position="298"/>
    </location>
</feature>
<dbReference type="KEGG" id="ttu:TERTU_2814"/>
<dbReference type="STRING" id="377629.TERTU_2814"/>
<evidence type="ECO:0000259" key="3">
    <source>
        <dbReference type="Pfam" id="PF01551"/>
    </source>
</evidence>
<evidence type="ECO:0000313" key="5">
    <source>
        <dbReference type="Proteomes" id="UP000009080"/>
    </source>
</evidence>
<gene>
    <name evidence="4" type="ordered locus">TERTU_2814</name>
</gene>
<dbReference type="SUPFAM" id="SSF51261">
    <property type="entry name" value="Duplicated hybrid motif"/>
    <property type="match status" value="1"/>
</dbReference>
<keyword evidence="5" id="KW-1185">Reference proteome</keyword>
<proteinExistence type="predicted"/>
<evidence type="ECO:0000256" key="1">
    <source>
        <dbReference type="SAM" id="MobiDB-lite"/>
    </source>
</evidence>
<dbReference type="CDD" id="cd12797">
    <property type="entry name" value="M23_peptidase"/>
    <property type="match status" value="1"/>
</dbReference>
<name>C5BMQ3_TERTT</name>
<dbReference type="RefSeq" id="WP_015818561.1">
    <property type="nucleotide sequence ID" value="NC_012997.1"/>
</dbReference>
<dbReference type="eggNOG" id="COG0739">
    <property type="taxonomic scope" value="Bacteria"/>
</dbReference>
<dbReference type="HOGENOM" id="CLU_029425_5_5_6"/>
<reference evidence="4 5" key="1">
    <citation type="journal article" date="2009" name="PLoS ONE">
        <title>The complete genome of Teredinibacter turnerae T7901: an intracellular endosymbiont of marine wood-boring bivalves (shipworms).</title>
        <authorList>
            <person name="Yang J.C."/>
            <person name="Madupu R."/>
            <person name="Durkin A.S."/>
            <person name="Ekborg N.A."/>
            <person name="Pedamallu C.S."/>
            <person name="Hostetler J.B."/>
            <person name="Radune D."/>
            <person name="Toms B.S."/>
            <person name="Henrissat B."/>
            <person name="Coutinho P.M."/>
            <person name="Schwarz S."/>
            <person name="Field L."/>
            <person name="Trindade-Silva A.E."/>
            <person name="Soares C.A.G."/>
            <person name="Elshahawi S."/>
            <person name="Hanora A."/>
            <person name="Schmidt E.W."/>
            <person name="Haygood M.G."/>
            <person name="Posfai J."/>
            <person name="Benner J."/>
            <person name="Madinger C."/>
            <person name="Nove J."/>
            <person name="Anton B."/>
            <person name="Chaudhary K."/>
            <person name="Foster J."/>
            <person name="Holman A."/>
            <person name="Kumar S."/>
            <person name="Lessard P.A."/>
            <person name="Luyten Y.A."/>
            <person name="Slatko B."/>
            <person name="Wood N."/>
            <person name="Wu B."/>
            <person name="Teplitski M."/>
            <person name="Mougous J.D."/>
            <person name="Ward N."/>
            <person name="Eisen J.A."/>
            <person name="Badger J.H."/>
            <person name="Distel D.L."/>
        </authorList>
    </citation>
    <scope>NUCLEOTIDE SEQUENCE [LARGE SCALE GENOMIC DNA]</scope>
    <source>
        <strain evidence="5">ATCC 39867 / T7901</strain>
    </source>
</reference>
<accession>C5BMQ3</accession>
<dbReference type="InterPro" id="IPR011055">
    <property type="entry name" value="Dup_hybrid_motif"/>
</dbReference>
<dbReference type="GO" id="GO:0004222">
    <property type="term" value="F:metalloendopeptidase activity"/>
    <property type="evidence" value="ECO:0007669"/>
    <property type="project" value="TreeGrafter"/>
</dbReference>
<dbReference type="EMBL" id="CP001614">
    <property type="protein sequence ID" value="ACR12449.1"/>
    <property type="molecule type" value="Genomic_DNA"/>
</dbReference>
<evidence type="ECO:0000256" key="2">
    <source>
        <dbReference type="SAM" id="SignalP"/>
    </source>
</evidence>
<dbReference type="InterPro" id="IPR016047">
    <property type="entry name" value="M23ase_b-sheet_dom"/>
</dbReference>
<dbReference type="OrthoDB" id="9805070at2"/>
<feature type="domain" description="M23ase beta-sheet core" evidence="3">
    <location>
        <begin position="169"/>
        <end position="264"/>
    </location>
</feature>